<dbReference type="AlphaFoldDB" id="A0A521AZU4"/>
<evidence type="ECO:0000256" key="3">
    <source>
        <dbReference type="ARBA" id="ARBA00022475"/>
    </source>
</evidence>
<dbReference type="EC" id="2.3.1.269" evidence="9"/>
<dbReference type="InterPro" id="IPR004563">
    <property type="entry name" value="Apolipo_AcylTrfase"/>
</dbReference>
<feature type="transmembrane region" description="Helical" evidence="9">
    <location>
        <begin position="183"/>
        <end position="202"/>
    </location>
</feature>
<dbReference type="Gene3D" id="3.60.110.10">
    <property type="entry name" value="Carbon-nitrogen hydrolase"/>
    <property type="match status" value="1"/>
</dbReference>
<keyword evidence="12" id="KW-1185">Reference proteome</keyword>
<proteinExistence type="inferred from homology"/>
<protein>
    <recommendedName>
        <fullName evidence="9">Apolipoprotein N-acyltransferase</fullName>
        <shortName evidence="9">ALP N-acyltransferase</shortName>
        <ecNumber evidence="9">2.3.1.269</ecNumber>
    </recommendedName>
</protein>
<evidence type="ECO:0000256" key="8">
    <source>
        <dbReference type="ARBA" id="ARBA00023315"/>
    </source>
</evidence>
<evidence type="ECO:0000313" key="12">
    <source>
        <dbReference type="Proteomes" id="UP000317557"/>
    </source>
</evidence>
<dbReference type="PANTHER" id="PTHR38686:SF1">
    <property type="entry name" value="APOLIPOPROTEIN N-ACYLTRANSFERASE"/>
    <property type="match status" value="1"/>
</dbReference>
<evidence type="ECO:0000256" key="6">
    <source>
        <dbReference type="ARBA" id="ARBA00022989"/>
    </source>
</evidence>
<dbReference type="PANTHER" id="PTHR38686">
    <property type="entry name" value="APOLIPOPROTEIN N-ACYLTRANSFERASE"/>
    <property type="match status" value="1"/>
</dbReference>
<comment type="function">
    <text evidence="9">Catalyzes the phospholipid dependent N-acylation of the N-terminal cysteine of apolipoprotein, the last step in lipoprotein maturation.</text>
</comment>
<keyword evidence="7 9" id="KW-0472">Membrane</keyword>
<evidence type="ECO:0000256" key="2">
    <source>
        <dbReference type="ARBA" id="ARBA00010065"/>
    </source>
</evidence>
<dbReference type="GO" id="GO:0042158">
    <property type="term" value="P:lipoprotein biosynthetic process"/>
    <property type="evidence" value="ECO:0007669"/>
    <property type="project" value="UniProtKB-UniRule"/>
</dbReference>
<comment type="subcellular location">
    <subcellularLocation>
        <location evidence="1 9">Cell membrane</location>
        <topology evidence="1 9">Multi-pass membrane protein</topology>
    </subcellularLocation>
</comment>
<name>A0A521AZU4_9BACT</name>
<reference evidence="11 12" key="1">
    <citation type="submission" date="2017-05" db="EMBL/GenBank/DDBJ databases">
        <authorList>
            <person name="Varghese N."/>
            <person name="Submissions S."/>
        </authorList>
    </citation>
    <scope>NUCLEOTIDE SEQUENCE [LARGE SCALE GENOMIC DNA]</scope>
    <source>
        <strain evidence="11 12">DSM 21985</strain>
    </source>
</reference>
<keyword evidence="3 9" id="KW-1003">Cell membrane</keyword>
<evidence type="ECO:0000256" key="5">
    <source>
        <dbReference type="ARBA" id="ARBA00022692"/>
    </source>
</evidence>
<dbReference type="Proteomes" id="UP000317557">
    <property type="component" value="Unassembled WGS sequence"/>
</dbReference>
<dbReference type="CDD" id="cd07571">
    <property type="entry name" value="ALP_N-acyl_transferase"/>
    <property type="match status" value="1"/>
</dbReference>
<gene>
    <name evidence="9" type="primary">lnt</name>
    <name evidence="11" type="ORF">SAMN06265219_101482</name>
</gene>
<evidence type="ECO:0000259" key="10">
    <source>
        <dbReference type="PROSITE" id="PS50263"/>
    </source>
</evidence>
<keyword evidence="11" id="KW-0449">Lipoprotein</keyword>
<sequence>MNMKAWLDNNWVISIAAGILLGLSFPPINLSFLSIPAFILFFHLSYTSDSYKQLAYYSYAGFVVWNLIGTYWLMMATVPAGIAAILANSVIMTIPLCLGRFFAQKSNSPVVIAVLQSAAWVSYEFLHHQWDLAWTWLSIGNAWANWTGIIQYISITGFLGISFWVMLTSALTYQFIQHQQKRLLYAAVGVFLIFPIWSFLMYEEVPEDLGNDTVEVAIIQPNHDSYQDFGGMSGLNEVVDSLFALSERTITPQTDVVIWPENAIDGYIFTNSPTAARIADSARSWNTGFLVGTGLYKTYTDSTEKLYRGTYRGQPYNIFNAALFVEADGSISDYEKANLVPIVERIPFVETLSVLDVFNWVDWGSIAGFGKGTTPDMLSGDSFLTPGLICYDSVYPSWIREYVRQDATFLTIITNDGWWGNTSGHHQHFAYARLRAIEFDRWIARSANNGISGVIAPNGAIIQKTDYWVRTGFTETIQNRDTKTIYTRFGDWLPMLLLGLTVLSWVYFWFERD</sequence>
<dbReference type="InterPro" id="IPR036526">
    <property type="entry name" value="C-N_Hydrolase_sf"/>
</dbReference>
<evidence type="ECO:0000256" key="7">
    <source>
        <dbReference type="ARBA" id="ARBA00023136"/>
    </source>
</evidence>
<dbReference type="GO" id="GO:0005886">
    <property type="term" value="C:plasma membrane"/>
    <property type="evidence" value="ECO:0007669"/>
    <property type="project" value="UniProtKB-SubCell"/>
</dbReference>
<dbReference type="InterPro" id="IPR045378">
    <property type="entry name" value="LNT_N"/>
</dbReference>
<feature type="transmembrane region" description="Helical" evidence="9">
    <location>
        <begin position="54"/>
        <end position="74"/>
    </location>
</feature>
<dbReference type="Pfam" id="PF20154">
    <property type="entry name" value="LNT_N"/>
    <property type="match status" value="1"/>
</dbReference>
<feature type="domain" description="CN hydrolase" evidence="10">
    <location>
        <begin position="214"/>
        <end position="484"/>
    </location>
</feature>
<feature type="transmembrane region" description="Helical" evidence="9">
    <location>
        <begin position="12"/>
        <end position="42"/>
    </location>
</feature>
<keyword evidence="6 9" id="KW-1133">Transmembrane helix</keyword>
<dbReference type="Pfam" id="PF00795">
    <property type="entry name" value="CN_hydrolase"/>
    <property type="match status" value="1"/>
</dbReference>
<evidence type="ECO:0000313" key="11">
    <source>
        <dbReference type="EMBL" id="SMO40352.1"/>
    </source>
</evidence>
<feature type="transmembrane region" description="Helical" evidence="9">
    <location>
        <begin position="80"/>
        <end position="103"/>
    </location>
</feature>
<keyword evidence="8 9" id="KW-0012">Acyltransferase</keyword>
<accession>A0A521AZU4</accession>
<dbReference type="EMBL" id="FXTP01000001">
    <property type="protein sequence ID" value="SMO40352.1"/>
    <property type="molecule type" value="Genomic_DNA"/>
</dbReference>
<feature type="transmembrane region" description="Helical" evidence="9">
    <location>
        <begin position="149"/>
        <end position="171"/>
    </location>
</feature>
<keyword evidence="5 9" id="KW-0812">Transmembrane</keyword>
<dbReference type="GO" id="GO:0016410">
    <property type="term" value="F:N-acyltransferase activity"/>
    <property type="evidence" value="ECO:0007669"/>
    <property type="project" value="UniProtKB-UniRule"/>
</dbReference>
<dbReference type="PROSITE" id="PS50263">
    <property type="entry name" value="CN_HYDROLASE"/>
    <property type="match status" value="1"/>
</dbReference>
<comment type="similarity">
    <text evidence="2 9">Belongs to the CN hydrolase family. Apolipoprotein N-acyltransferase subfamily.</text>
</comment>
<dbReference type="HAMAP" id="MF_01148">
    <property type="entry name" value="Lnt"/>
    <property type="match status" value="1"/>
</dbReference>
<keyword evidence="4 9" id="KW-0808">Transferase</keyword>
<dbReference type="SUPFAM" id="SSF56317">
    <property type="entry name" value="Carbon-nitrogen hydrolase"/>
    <property type="match status" value="1"/>
</dbReference>
<evidence type="ECO:0000256" key="4">
    <source>
        <dbReference type="ARBA" id="ARBA00022679"/>
    </source>
</evidence>
<feature type="transmembrane region" description="Helical" evidence="9">
    <location>
        <begin position="110"/>
        <end position="129"/>
    </location>
</feature>
<feature type="transmembrane region" description="Helical" evidence="9">
    <location>
        <begin position="492"/>
        <end position="510"/>
    </location>
</feature>
<dbReference type="NCBIfam" id="TIGR00546">
    <property type="entry name" value="lnt"/>
    <property type="match status" value="1"/>
</dbReference>
<dbReference type="RefSeq" id="WP_246075109.1">
    <property type="nucleotide sequence ID" value="NZ_FXTP01000001.1"/>
</dbReference>
<evidence type="ECO:0000256" key="1">
    <source>
        <dbReference type="ARBA" id="ARBA00004651"/>
    </source>
</evidence>
<organism evidence="11 12">
    <name type="scientific">Gracilimonas mengyeensis</name>
    <dbReference type="NCBI Taxonomy" id="1302730"/>
    <lineage>
        <taxon>Bacteria</taxon>
        <taxon>Pseudomonadati</taxon>
        <taxon>Balneolota</taxon>
        <taxon>Balneolia</taxon>
        <taxon>Balneolales</taxon>
        <taxon>Balneolaceae</taxon>
        <taxon>Gracilimonas</taxon>
    </lineage>
</organism>
<evidence type="ECO:0000256" key="9">
    <source>
        <dbReference type="HAMAP-Rule" id="MF_01148"/>
    </source>
</evidence>
<comment type="catalytic activity">
    <reaction evidence="9">
        <text>N-terminal S-1,2-diacyl-sn-glyceryl-L-cysteinyl-[lipoprotein] + a glycerophospholipid = N-acyl-S-1,2-diacyl-sn-glyceryl-L-cysteinyl-[lipoprotein] + a 2-acyl-sn-glycero-3-phospholipid + H(+)</text>
        <dbReference type="Rhea" id="RHEA:48228"/>
        <dbReference type="Rhea" id="RHEA-COMP:14681"/>
        <dbReference type="Rhea" id="RHEA-COMP:14684"/>
        <dbReference type="ChEBI" id="CHEBI:15378"/>
        <dbReference type="ChEBI" id="CHEBI:136912"/>
        <dbReference type="ChEBI" id="CHEBI:140656"/>
        <dbReference type="ChEBI" id="CHEBI:140657"/>
        <dbReference type="ChEBI" id="CHEBI:140660"/>
        <dbReference type="EC" id="2.3.1.269"/>
    </reaction>
</comment>
<dbReference type="InterPro" id="IPR003010">
    <property type="entry name" value="C-N_Hydrolase"/>
</dbReference>
<dbReference type="UniPathway" id="UPA00666"/>
<comment type="pathway">
    <text evidence="9">Protein modification; lipoprotein biosynthesis (N-acyl transfer).</text>
</comment>